<dbReference type="Proteomes" id="UP000700596">
    <property type="component" value="Unassembled WGS sequence"/>
</dbReference>
<dbReference type="AlphaFoldDB" id="A0A9P9EJM4"/>
<sequence>MRLRPSLTFVHRHAGCTHCLWEKTLCRSICNGRPRCPRGLGGVGSGLVVVAVVCPPPSSSWHLLGCCPRGSSPAPVLHGWRLKGCHRECRALLSRDRVFRPKFFFFIPPGLFVLLGSGKAMGRRIATNNNHDRDEVAGCLAVVVVGHLIKVSACRTLRQWPRWSLLPPLPLPGPDSSHVTRLSSLVSGFHVRLTNPAILFGKASTSHCATAASVEKE</sequence>
<comment type="caution">
    <text evidence="1">The sequence shown here is derived from an EMBL/GenBank/DDBJ whole genome shotgun (WGS) entry which is preliminary data.</text>
</comment>
<protein>
    <submittedName>
        <fullName evidence="1">Uncharacterized protein</fullName>
    </submittedName>
</protein>
<reference evidence="1" key="1">
    <citation type="journal article" date="2021" name="Nat. Commun.">
        <title>Genetic determinants of endophytism in the Arabidopsis root mycobiome.</title>
        <authorList>
            <person name="Mesny F."/>
            <person name="Miyauchi S."/>
            <person name="Thiergart T."/>
            <person name="Pickel B."/>
            <person name="Atanasova L."/>
            <person name="Karlsson M."/>
            <person name="Huettel B."/>
            <person name="Barry K.W."/>
            <person name="Haridas S."/>
            <person name="Chen C."/>
            <person name="Bauer D."/>
            <person name="Andreopoulos W."/>
            <person name="Pangilinan J."/>
            <person name="LaButti K."/>
            <person name="Riley R."/>
            <person name="Lipzen A."/>
            <person name="Clum A."/>
            <person name="Drula E."/>
            <person name="Henrissat B."/>
            <person name="Kohler A."/>
            <person name="Grigoriev I.V."/>
            <person name="Martin F.M."/>
            <person name="Hacquard S."/>
        </authorList>
    </citation>
    <scope>NUCLEOTIDE SEQUENCE</scope>
    <source>
        <strain evidence="1">MPI-CAGE-CH-0243</strain>
    </source>
</reference>
<evidence type="ECO:0000313" key="1">
    <source>
        <dbReference type="EMBL" id="KAH7137981.1"/>
    </source>
</evidence>
<proteinExistence type="predicted"/>
<evidence type="ECO:0000313" key="2">
    <source>
        <dbReference type="Proteomes" id="UP000700596"/>
    </source>
</evidence>
<accession>A0A9P9EJM4</accession>
<keyword evidence="2" id="KW-1185">Reference proteome</keyword>
<dbReference type="EMBL" id="JAGMWT010000001">
    <property type="protein sequence ID" value="KAH7137981.1"/>
    <property type="molecule type" value="Genomic_DNA"/>
</dbReference>
<name>A0A9P9EJM4_9PLEO</name>
<gene>
    <name evidence="1" type="ORF">B0J11DRAFT_1664</name>
</gene>
<organism evidence="1 2">
    <name type="scientific">Dendryphion nanum</name>
    <dbReference type="NCBI Taxonomy" id="256645"/>
    <lineage>
        <taxon>Eukaryota</taxon>
        <taxon>Fungi</taxon>
        <taxon>Dikarya</taxon>
        <taxon>Ascomycota</taxon>
        <taxon>Pezizomycotina</taxon>
        <taxon>Dothideomycetes</taxon>
        <taxon>Pleosporomycetidae</taxon>
        <taxon>Pleosporales</taxon>
        <taxon>Torulaceae</taxon>
        <taxon>Dendryphion</taxon>
    </lineage>
</organism>